<comment type="caution">
    <text evidence="2">The sequence shown here is derived from an EMBL/GenBank/DDBJ whole genome shotgun (WGS) entry which is preliminary data.</text>
</comment>
<proteinExistence type="predicted"/>
<keyword evidence="1" id="KW-0732">Signal</keyword>
<evidence type="ECO:0000313" key="3">
    <source>
        <dbReference type="Proteomes" id="UP001221189"/>
    </source>
</evidence>
<organism evidence="2 3">
    <name type="scientific">Roseateles albus</name>
    <dbReference type="NCBI Taxonomy" id="2987525"/>
    <lineage>
        <taxon>Bacteria</taxon>
        <taxon>Pseudomonadati</taxon>
        <taxon>Pseudomonadota</taxon>
        <taxon>Betaproteobacteria</taxon>
        <taxon>Burkholderiales</taxon>
        <taxon>Sphaerotilaceae</taxon>
        <taxon>Roseateles</taxon>
    </lineage>
</organism>
<sequence length="119" mass="12970">MTMRKISPSRTKPKQSTAATLAACLLALNLSACASRGPIVIESASDSMKEQADRYDQRARELQQVGAGRQSAELRRLADKQRLDAKNSESKDFVGGAFDLVLNSLFQSWLASSPKGLQK</sequence>
<name>A0ABT5KD06_9BURK</name>
<dbReference type="RefSeq" id="WP_273600095.1">
    <property type="nucleotide sequence ID" value="NZ_JAQQXT010000005.1"/>
</dbReference>
<evidence type="ECO:0008006" key="4">
    <source>
        <dbReference type="Google" id="ProtNLM"/>
    </source>
</evidence>
<dbReference type="Proteomes" id="UP001221189">
    <property type="component" value="Unassembled WGS sequence"/>
</dbReference>
<keyword evidence="3" id="KW-1185">Reference proteome</keyword>
<evidence type="ECO:0000256" key="1">
    <source>
        <dbReference type="SAM" id="SignalP"/>
    </source>
</evidence>
<reference evidence="2 3" key="1">
    <citation type="submission" date="2022-10" db="EMBL/GenBank/DDBJ databases">
        <title>Paucibacter sp. hw1 Genome sequencing.</title>
        <authorList>
            <person name="Park S."/>
        </authorList>
    </citation>
    <scope>NUCLEOTIDE SEQUENCE [LARGE SCALE GENOMIC DNA]</scope>
    <source>
        <strain evidence="3">hw1</strain>
    </source>
</reference>
<gene>
    <name evidence="2" type="ORF">PRZ03_09495</name>
</gene>
<dbReference type="EMBL" id="JAQQXT010000005">
    <property type="protein sequence ID" value="MDC8771801.1"/>
    <property type="molecule type" value="Genomic_DNA"/>
</dbReference>
<evidence type="ECO:0000313" key="2">
    <source>
        <dbReference type="EMBL" id="MDC8771801.1"/>
    </source>
</evidence>
<protein>
    <recommendedName>
        <fullName evidence="4">Lipoprotein</fullName>
    </recommendedName>
</protein>
<feature type="signal peptide" evidence="1">
    <location>
        <begin position="1"/>
        <end position="34"/>
    </location>
</feature>
<feature type="chain" id="PRO_5046901897" description="Lipoprotein" evidence="1">
    <location>
        <begin position="35"/>
        <end position="119"/>
    </location>
</feature>
<accession>A0ABT5KD06</accession>